<dbReference type="Proteomes" id="UP000662703">
    <property type="component" value="Unassembled WGS sequence"/>
</dbReference>
<accession>A0ABS0AVY4</accession>
<organism evidence="1 2">
    <name type="scientific">Alloalcanivorax profundimaris</name>
    <dbReference type="NCBI Taxonomy" id="2735259"/>
    <lineage>
        <taxon>Bacteria</taxon>
        <taxon>Pseudomonadati</taxon>
        <taxon>Pseudomonadota</taxon>
        <taxon>Gammaproteobacteria</taxon>
        <taxon>Oceanospirillales</taxon>
        <taxon>Alcanivoracaceae</taxon>
        <taxon>Alloalcanivorax</taxon>
    </lineage>
</organism>
<proteinExistence type="predicted"/>
<reference evidence="1 2" key="1">
    <citation type="submission" date="2012-09" db="EMBL/GenBank/DDBJ databases">
        <title>Genome Sequence of alkane-degrading Bacterium Alcanivorax sp. 521-1.</title>
        <authorList>
            <person name="Lai Q."/>
            <person name="Shao Z."/>
        </authorList>
    </citation>
    <scope>NUCLEOTIDE SEQUENCE [LARGE SCALE GENOMIC DNA]</scope>
    <source>
        <strain evidence="1 2">521-1</strain>
    </source>
</reference>
<dbReference type="Pfam" id="PF09720">
    <property type="entry name" value="Unstab_antitox"/>
    <property type="match status" value="1"/>
</dbReference>
<dbReference type="NCBIfam" id="TIGR02574">
    <property type="entry name" value="stabl_TIGR02574"/>
    <property type="match status" value="1"/>
</dbReference>
<gene>
    <name evidence="1" type="ORF">Y5W_03602</name>
</gene>
<sequence length="78" mass="8511">MGTNPEAVRDAALALSEADRAKLARDLIASLDGPADDDVSEAWDIEVCRRINEIEAGRAQLLDVEDVLARTWARIGYS</sequence>
<protein>
    <submittedName>
        <fullName evidence="1">Addiction module component CHP02574 family protein</fullName>
    </submittedName>
</protein>
<dbReference type="InterPro" id="IPR013406">
    <property type="entry name" value="CHP02574_addiction_mod"/>
</dbReference>
<dbReference type="EMBL" id="ARXX01000089">
    <property type="protein sequence ID" value="MBF5058308.1"/>
    <property type="molecule type" value="Genomic_DNA"/>
</dbReference>
<evidence type="ECO:0000313" key="1">
    <source>
        <dbReference type="EMBL" id="MBF5058308.1"/>
    </source>
</evidence>
<keyword evidence="2" id="KW-1185">Reference proteome</keyword>
<name>A0ABS0AVY4_9GAMM</name>
<evidence type="ECO:0000313" key="2">
    <source>
        <dbReference type="Proteomes" id="UP000662703"/>
    </source>
</evidence>
<comment type="caution">
    <text evidence="1">The sequence shown here is derived from an EMBL/GenBank/DDBJ whole genome shotgun (WGS) entry which is preliminary data.</text>
</comment>
<dbReference type="RefSeq" id="WP_194866300.1">
    <property type="nucleotide sequence ID" value="NZ_ARXX01000089.1"/>
</dbReference>